<dbReference type="RefSeq" id="XP_070860846.1">
    <property type="nucleotide sequence ID" value="XM_071006617.1"/>
</dbReference>
<dbReference type="PRINTS" id="PR00419">
    <property type="entry name" value="ADXRDTASE"/>
</dbReference>
<dbReference type="InterPro" id="IPR002937">
    <property type="entry name" value="Amino_oxidase"/>
</dbReference>
<dbReference type="EMBL" id="JABSNW010000002">
    <property type="protein sequence ID" value="KAL2889666.1"/>
    <property type="molecule type" value="Genomic_DNA"/>
</dbReference>
<evidence type="ECO:0000313" key="3">
    <source>
        <dbReference type="Proteomes" id="UP001610728"/>
    </source>
</evidence>
<gene>
    <name evidence="2" type="ORF">HOO65_020208</name>
</gene>
<dbReference type="PANTHER" id="PTHR10742">
    <property type="entry name" value="FLAVIN MONOAMINE OXIDASE"/>
    <property type="match status" value="1"/>
</dbReference>
<dbReference type="Gene3D" id="3.50.50.60">
    <property type="entry name" value="FAD/NAD(P)-binding domain"/>
    <property type="match status" value="1"/>
</dbReference>
<dbReference type="SUPFAM" id="SSF51905">
    <property type="entry name" value="FAD/NAD(P)-binding domain"/>
    <property type="match status" value="1"/>
</dbReference>
<evidence type="ECO:0000313" key="2">
    <source>
        <dbReference type="EMBL" id="KAL2889666.1"/>
    </source>
</evidence>
<dbReference type="InterPro" id="IPR050281">
    <property type="entry name" value="Flavin_monoamine_oxidase"/>
</dbReference>
<sequence>MDAYSVTYNNSIEKRELSRIYQDLFAFQARFPVSPPISDKSSLTSTMSSPRSSQFSSRHIGIIGAGISGLRCADILLSHGFQVTILEGRNRIGGRVCQETLKNGHDVDMGANWVHGTLDNPIFEIAKMTGTACSGWDATQLVCDENGELLSTADRTELADMMWSIILDAFAHSNLNSATISPKESLYDWFKQEIPKRIPESTDGWQRKRLVVLQMAEMWGAFIGSPVYSQSLKFFWLEECIEGENLFCEGTYRDILAVIAQNALERAEVKYEAIVEKIKYRALETDDQQVLVQTRNGETFLFDDVVVTTPLGWLKQHKEAFEPELPARLSVAIDSIGYGCLEKVYIVFETAFWQTTTTSADNDIQFQGFCQWLSPKYSPSTNPHYWAQEMVELASLSSPKDSHNTLLFYTYGDQSRNLTSTLRALSSSEEKRAYLISFFGPYIARLPNYDATNPACAVVDCLASDWLGDELAGYGSYGNFQVGLTEGDKDIEAMRHGVPERGLWFAGEHTAPFVALGTTTGAYWSGEAVGKRIVERYGSIM</sequence>
<keyword evidence="3" id="KW-1185">Reference proteome</keyword>
<protein>
    <submittedName>
        <fullName evidence="2">Protein FLOWERING LOCUS D</fullName>
    </submittedName>
</protein>
<dbReference type="Pfam" id="PF01593">
    <property type="entry name" value="Amino_oxidase"/>
    <property type="match status" value="1"/>
</dbReference>
<dbReference type="InterPro" id="IPR036188">
    <property type="entry name" value="FAD/NAD-bd_sf"/>
</dbReference>
<comment type="caution">
    <text evidence="2">The sequence shown here is derived from an EMBL/GenBank/DDBJ whole genome shotgun (WGS) entry which is preliminary data.</text>
</comment>
<dbReference type="Gene3D" id="3.90.660.10">
    <property type="match status" value="1"/>
</dbReference>
<reference evidence="2 3" key="1">
    <citation type="submission" date="2020-05" db="EMBL/GenBank/DDBJ databases">
        <title>Ceratocystis lukuohia genome.</title>
        <authorList>
            <person name="Harrington T.C."/>
            <person name="Kim K."/>
            <person name="Mayers C.G."/>
        </authorList>
    </citation>
    <scope>NUCLEOTIDE SEQUENCE [LARGE SCALE GENOMIC DNA]</scope>
    <source>
        <strain evidence="2 3">C4212</strain>
    </source>
</reference>
<dbReference type="SUPFAM" id="SSF54373">
    <property type="entry name" value="FAD-linked reductases, C-terminal domain"/>
    <property type="match status" value="1"/>
</dbReference>
<name>A0ABR4MN24_9PEZI</name>
<proteinExistence type="predicted"/>
<dbReference type="PANTHER" id="PTHR10742:SF414">
    <property type="entry name" value="CONTAINING AMINE OXIDASE, PUTATIVE (AFU_ORTHOLOGUE AFUA_3G12150)-RELATED"/>
    <property type="match status" value="1"/>
</dbReference>
<dbReference type="Proteomes" id="UP001610728">
    <property type="component" value="Unassembled WGS sequence"/>
</dbReference>
<evidence type="ECO:0000259" key="1">
    <source>
        <dbReference type="Pfam" id="PF01593"/>
    </source>
</evidence>
<dbReference type="GeneID" id="98115841"/>
<organism evidence="2 3">
    <name type="scientific">Ceratocystis lukuohia</name>
    <dbReference type="NCBI Taxonomy" id="2019550"/>
    <lineage>
        <taxon>Eukaryota</taxon>
        <taxon>Fungi</taxon>
        <taxon>Dikarya</taxon>
        <taxon>Ascomycota</taxon>
        <taxon>Pezizomycotina</taxon>
        <taxon>Sordariomycetes</taxon>
        <taxon>Hypocreomycetidae</taxon>
        <taxon>Microascales</taxon>
        <taxon>Ceratocystidaceae</taxon>
        <taxon>Ceratocystis</taxon>
    </lineage>
</organism>
<feature type="domain" description="Amine oxidase" evidence="1">
    <location>
        <begin position="67"/>
        <end position="529"/>
    </location>
</feature>
<accession>A0ABR4MN24</accession>